<keyword evidence="1" id="KW-0812">Transmembrane</keyword>
<organism evidence="2 3">
    <name type="scientific">Streptomyces gibsoniae</name>
    <dbReference type="NCBI Taxonomy" id="3075529"/>
    <lineage>
        <taxon>Bacteria</taxon>
        <taxon>Bacillati</taxon>
        <taxon>Actinomycetota</taxon>
        <taxon>Actinomycetes</taxon>
        <taxon>Kitasatosporales</taxon>
        <taxon>Streptomycetaceae</taxon>
        <taxon>Streptomyces</taxon>
    </lineage>
</organism>
<name>A0ABU2U8N4_9ACTN</name>
<evidence type="ECO:0000313" key="2">
    <source>
        <dbReference type="EMBL" id="MDT0469592.1"/>
    </source>
</evidence>
<dbReference type="RefSeq" id="WP_311701018.1">
    <property type="nucleotide sequence ID" value="NZ_JAVREY010000117.1"/>
</dbReference>
<gene>
    <name evidence="2" type="ORF">RM764_42765</name>
</gene>
<evidence type="ECO:0000256" key="1">
    <source>
        <dbReference type="SAM" id="Phobius"/>
    </source>
</evidence>
<accession>A0ABU2U8N4</accession>
<proteinExistence type="predicted"/>
<keyword evidence="3" id="KW-1185">Reference proteome</keyword>
<sequence>MELPPTEQLAFLTGIGLLAALEIIEWPVGLTIAIGHEIARNRHSRVLREFGEALEEA</sequence>
<reference evidence="3" key="1">
    <citation type="submission" date="2023-07" db="EMBL/GenBank/DDBJ databases">
        <title>30 novel species of actinomycetes from the DSMZ collection.</title>
        <authorList>
            <person name="Nouioui I."/>
        </authorList>
    </citation>
    <scope>NUCLEOTIDE SEQUENCE [LARGE SCALE GENOMIC DNA]</scope>
    <source>
        <strain evidence="3">DSM 41699</strain>
    </source>
</reference>
<comment type="caution">
    <text evidence="2">The sequence shown here is derived from an EMBL/GenBank/DDBJ whole genome shotgun (WGS) entry which is preliminary data.</text>
</comment>
<keyword evidence="1" id="KW-1133">Transmembrane helix</keyword>
<feature type="transmembrane region" description="Helical" evidence="1">
    <location>
        <begin position="12"/>
        <end position="35"/>
    </location>
</feature>
<dbReference type="Proteomes" id="UP001183809">
    <property type="component" value="Unassembled WGS sequence"/>
</dbReference>
<evidence type="ECO:0000313" key="3">
    <source>
        <dbReference type="Proteomes" id="UP001183809"/>
    </source>
</evidence>
<keyword evidence="1" id="KW-0472">Membrane</keyword>
<dbReference type="EMBL" id="JAVREY010000117">
    <property type="protein sequence ID" value="MDT0469592.1"/>
    <property type="molecule type" value="Genomic_DNA"/>
</dbReference>
<protein>
    <submittedName>
        <fullName evidence="2">Uncharacterized protein</fullName>
    </submittedName>
</protein>